<protein>
    <submittedName>
        <fullName evidence="1">Uncharacterized protein</fullName>
    </submittedName>
</protein>
<accession>A0A1Y2JYX5</accession>
<evidence type="ECO:0000313" key="1">
    <source>
        <dbReference type="EMBL" id="OSM00086.1"/>
    </source>
</evidence>
<dbReference type="EMBL" id="LVJN01000021">
    <property type="protein sequence ID" value="OSM00086.1"/>
    <property type="molecule type" value="Genomic_DNA"/>
</dbReference>
<sequence length="165" mass="17590">MSGAIWLALLSGCATTIAVSPVDLASAPKVTLDVKLPGHAIVQMSQSAQSLIFDGPPVTFEGSATTLQAPIGEITRRATLQVFQSLFEGGASMGESAVSAAPGELVVTPEIITMEWGYQPLGVRIRPLLRVLVGGALDIFSLQMSNSLLRRLYDARKQEILNQRK</sequence>
<comment type="caution">
    <text evidence="1">The sequence shown here is derived from an EMBL/GenBank/DDBJ whole genome shotgun (WGS) entry which is preliminary data.</text>
</comment>
<evidence type="ECO:0000313" key="2">
    <source>
        <dbReference type="Proteomes" id="UP000194003"/>
    </source>
</evidence>
<keyword evidence="2" id="KW-1185">Reference proteome</keyword>
<organism evidence="1 2">
    <name type="scientific">Magnetofaba australis IT-1</name>
    <dbReference type="NCBI Taxonomy" id="1434232"/>
    <lineage>
        <taxon>Bacteria</taxon>
        <taxon>Pseudomonadati</taxon>
        <taxon>Pseudomonadota</taxon>
        <taxon>Magnetococcia</taxon>
        <taxon>Magnetococcales</taxon>
        <taxon>Magnetococcaceae</taxon>
        <taxon>Magnetofaba</taxon>
    </lineage>
</organism>
<dbReference type="AlphaFoldDB" id="A0A1Y2JYX5"/>
<gene>
    <name evidence="1" type="ORF">MAIT1_00510</name>
</gene>
<dbReference type="Proteomes" id="UP000194003">
    <property type="component" value="Unassembled WGS sequence"/>
</dbReference>
<reference evidence="1 2" key="1">
    <citation type="journal article" date="2016" name="BMC Genomics">
        <title>Combined genomic and structural analyses of a cultured magnetotactic bacterium reveals its niche adaptation to a dynamic environment.</title>
        <authorList>
            <person name="Araujo A.C."/>
            <person name="Morillo V."/>
            <person name="Cypriano J."/>
            <person name="Teixeira L.C."/>
            <person name="Leao P."/>
            <person name="Lyra S."/>
            <person name="Almeida L.G."/>
            <person name="Bazylinski D.A."/>
            <person name="Vasconcellos A.T."/>
            <person name="Abreu F."/>
            <person name="Lins U."/>
        </authorList>
    </citation>
    <scope>NUCLEOTIDE SEQUENCE [LARGE SCALE GENOMIC DNA]</scope>
    <source>
        <strain evidence="1 2">IT-1</strain>
    </source>
</reference>
<name>A0A1Y2JYX5_9PROT</name>
<proteinExistence type="predicted"/>
<dbReference type="STRING" id="1434232.MAIT1_00510"/>